<dbReference type="EMBL" id="MU151199">
    <property type="protein sequence ID" value="KAF9447446.1"/>
    <property type="molecule type" value="Genomic_DNA"/>
</dbReference>
<dbReference type="Proteomes" id="UP000807342">
    <property type="component" value="Unassembled WGS sequence"/>
</dbReference>
<protein>
    <submittedName>
        <fullName evidence="1">Uncharacterized protein</fullName>
    </submittedName>
</protein>
<name>A0A9P5XCQ8_9AGAR</name>
<accession>A0A9P5XCQ8</accession>
<keyword evidence="2" id="KW-1185">Reference proteome</keyword>
<reference evidence="1" key="1">
    <citation type="submission" date="2020-11" db="EMBL/GenBank/DDBJ databases">
        <authorList>
            <consortium name="DOE Joint Genome Institute"/>
            <person name="Ahrendt S."/>
            <person name="Riley R."/>
            <person name="Andreopoulos W."/>
            <person name="Labutti K."/>
            <person name="Pangilinan J."/>
            <person name="Ruiz-Duenas F.J."/>
            <person name="Barrasa J.M."/>
            <person name="Sanchez-Garcia M."/>
            <person name="Camarero S."/>
            <person name="Miyauchi S."/>
            <person name="Serrano A."/>
            <person name="Linde D."/>
            <person name="Babiker R."/>
            <person name="Drula E."/>
            <person name="Ayuso-Fernandez I."/>
            <person name="Pacheco R."/>
            <person name="Padilla G."/>
            <person name="Ferreira P."/>
            <person name="Barriuso J."/>
            <person name="Kellner H."/>
            <person name="Castanera R."/>
            <person name="Alfaro M."/>
            <person name="Ramirez L."/>
            <person name="Pisabarro A.G."/>
            <person name="Kuo A."/>
            <person name="Tritt A."/>
            <person name="Lipzen A."/>
            <person name="He G."/>
            <person name="Yan M."/>
            <person name="Ng V."/>
            <person name="Cullen D."/>
            <person name="Martin F."/>
            <person name="Rosso M.-N."/>
            <person name="Henrissat B."/>
            <person name="Hibbett D."/>
            <person name="Martinez A.T."/>
            <person name="Grigoriev I.V."/>
        </authorList>
    </citation>
    <scope>NUCLEOTIDE SEQUENCE</scope>
    <source>
        <strain evidence="1">MF-IS2</strain>
    </source>
</reference>
<dbReference type="AlphaFoldDB" id="A0A9P5XCQ8"/>
<evidence type="ECO:0000313" key="1">
    <source>
        <dbReference type="EMBL" id="KAF9447446.1"/>
    </source>
</evidence>
<organism evidence="1 2">
    <name type="scientific">Macrolepiota fuliginosa MF-IS2</name>
    <dbReference type="NCBI Taxonomy" id="1400762"/>
    <lineage>
        <taxon>Eukaryota</taxon>
        <taxon>Fungi</taxon>
        <taxon>Dikarya</taxon>
        <taxon>Basidiomycota</taxon>
        <taxon>Agaricomycotina</taxon>
        <taxon>Agaricomycetes</taxon>
        <taxon>Agaricomycetidae</taxon>
        <taxon>Agaricales</taxon>
        <taxon>Agaricineae</taxon>
        <taxon>Agaricaceae</taxon>
        <taxon>Macrolepiota</taxon>
    </lineage>
</organism>
<sequence length="118" mass="12980">MIPSCASCRPTWISRLVTCLIVSKMIRRASIFLRSCGISLWAGIQGIPHSILATHPRSTTINLCGDKSPFDFGDSHVRASWDTLVPGAFAFTLCAFSIPVPQSIFHLSKPITHQFLHS</sequence>
<evidence type="ECO:0000313" key="2">
    <source>
        <dbReference type="Proteomes" id="UP000807342"/>
    </source>
</evidence>
<gene>
    <name evidence="1" type="ORF">P691DRAFT_115092</name>
</gene>
<proteinExistence type="predicted"/>
<comment type="caution">
    <text evidence="1">The sequence shown here is derived from an EMBL/GenBank/DDBJ whole genome shotgun (WGS) entry which is preliminary data.</text>
</comment>